<dbReference type="PROSITE" id="PS50994">
    <property type="entry name" value="INTEGRASE"/>
    <property type="match status" value="1"/>
</dbReference>
<evidence type="ECO:0000313" key="2">
    <source>
        <dbReference type="EMBL" id="MBB5327825.1"/>
    </source>
</evidence>
<dbReference type="GO" id="GO:0003676">
    <property type="term" value="F:nucleic acid binding"/>
    <property type="evidence" value="ECO:0007669"/>
    <property type="project" value="InterPro"/>
</dbReference>
<dbReference type="GO" id="GO:0015074">
    <property type="term" value="P:DNA integration"/>
    <property type="evidence" value="ECO:0007669"/>
    <property type="project" value="InterPro"/>
</dbReference>
<evidence type="ECO:0000313" key="3">
    <source>
        <dbReference type="Proteomes" id="UP000535182"/>
    </source>
</evidence>
<dbReference type="AlphaFoldDB" id="A0A9X0QCH9"/>
<accession>A0A9X0QCH9</accession>
<comment type="caution">
    <text evidence="2">The sequence shown here is derived from an EMBL/GenBank/DDBJ whole genome shotgun (WGS) entry which is preliminary data.</text>
</comment>
<dbReference type="PANTHER" id="PTHR47515">
    <property type="entry name" value="LOW CALCIUM RESPONSE LOCUS PROTEIN T"/>
    <property type="match status" value="1"/>
</dbReference>
<name>A0A9X0QCH9_9BACT</name>
<gene>
    <name evidence="2" type="ORF">HDF14_001431</name>
</gene>
<organism evidence="2 3">
    <name type="scientific">Tunturiibacter gelidiferens</name>
    <dbReference type="NCBI Taxonomy" id="3069689"/>
    <lineage>
        <taxon>Bacteria</taxon>
        <taxon>Pseudomonadati</taxon>
        <taxon>Acidobacteriota</taxon>
        <taxon>Terriglobia</taxon>
        <taxon>Terriglobales</taxon>
        <taxon>Acidobacteriaceae</taxon>
        <taxon>Tunturiibacter</taxon>
    </lineage>
</organism>
<dbReference type="InterPro" id="IPR001584">
    <property type="entry name" value="Integrase_cat-core"/>
</dbReference>
<dbReference type="Pfam" id="PF00665">
    <property type="entry name" value="rve"/>
    <property type="match status" value="1"/>
</dbReference>
<feature type="domain" description="Integrase catalytic" evidence="1">
    <location>
        <begin position="65"/>
        <end position="156"/>
    </location>
</feature>
<dbReference type="Gene3D" id="3.30.420.10">
    <property type="entry name" value="Ribonuclease H-like superfamily/Ribonuclease H"/>
    <property type="match status" value="1"/>
</dbReference>
<dbReference type="EMBL" id="JACHEB010000003">
    <property type="protein sequence ID" value="MBB5327825.1"/>
    <property type="molecule type" value="Genomic_DNA"/>
</dbReference>
<evidence type="ECO:0000259" key="1">
    <source>
        <dbReference type="PROSITE" id="PS50994"/>
    </source>
</evidence>
<sequence>MRIREIAQARVRYGYRKIRVLLNREGWDVGKYLVYRLYKEEGLTLKRMKPAGKRKASRTREDRIKPTAPNEAWSMDFVMDQLHDGTRFRALTIVDVHTREAVAIEVGQSLKGDDVVRTLNQLKLDRGVPKVLFCDNGSEFTSQAMDLWAYRNSAKHRQSGVRDVVLSEVLSVSLSIFLL</sequence>
<dbReference type="Proteomes" id="UP000535182">
    <property type="component" value="Unassembled WGS sequence"/>
</dbReference>
<dbReference type="SUPFAM" id="SSF53098">
    <property type="entry name" value="Ribonuclease H-like"/>
    <property type="match status" value="1"/>
</dbReference>
<dbReference type="InterPro" id="IPR012337">
    <property type="entry name" value="RNaseH-like_sf"/>
</dbReference>
<keyword evidence="3" id="KW-1185">Reference proteome</keyword>
<reference evidence="2 3" key="1">
    <citation type="submission" date="2020-08" db="EMBL/GenBank/DDBJ databases">
        <title>Genomic Encyclopedia of Type Strains, Phase IV (KMG-V): Genome sequencing to study the core and pangenomes of soil and plant-associated prokaryotes.</title>
        <authorList>
            <person name="Whitman W."/>
        </authorList>
    </citation>
    <scope>NUCLEOTIDE SEQUENCE [LARGE SCALE GENOMIC DNA]</scope>
    <source>
        <strain evidence="2 3">X5P2</strain>
    </source>
</reference>
<protein>
    <submittedName>
        <fullName evidence="2">Transposase InsO family protein</fullName>
    </submittedName>
</protein>
<proteinExistence type="predicted"/>
<dbReference type="InterPro" id="IPR025948">
    <property type="entry name" value="HTH-like_dom"/>
</dbReference>
<dbReference type="InterPro" id="IPR036397">
    <property type="entry name" value="RNaseH_sf"/>
</dbReference>
<dbReference type="PANTHER" id="PTHR47515:SF1">
    <property type="entry name" value="BLR2054 PROTEIN"/>
    <property type="match status" value="1"/>
</dbReference>
<dbReference type="Pfam" id="PF13276">
    <property type="entry name" value="HTH_21"/>
    <property type="match status" value="1"/>
</dbReference>